<feature type="non-terminal residue" evidence="2">
    <location>
        <position position="1"/>
    </location>
</feature>
<protein>
    <submittedName>
        <fullName evidence="2">5-azacytidine-induced protein 1</fullName>
    </submittedName>
</protein>
<accession>A0A0L7KUQ9</accession>
<name>A0A0L7KUQ9_OPEBR</name>
<dbReference type="EMBL" id="JTDY01005638">
    <property type="protein sequence ID" value="KOB66796.1"/>
    <property type="molecule type" value="Genomic_DNA"/>
</dbReference>
<sequence length="179" mass="21313">RNYEAEQQLTLKKKVTEIAAQHKIERDREIEKAIENMDAEAQAGRKELQDAIRQPLSRRRNKEQYEGELKELAETEQATLRRYQEAQARIRQTEDKSRADEVRTSCEEAWRGKVDALRKEMEDMRKTHDEQMHQLYAKESAKNQEKILMLEQKLQQQRKDFLKHKLELLVVDDYDGCIG</sequence>
<keyword evidence="3" id="KW-1185">Reference proteome</keyword>
<feature type="region of interest" description="Disordered" evidence="1">
    <location>
        <begin position="35"/>
        <end position="70"/>
    </location>
</feature>
<dbReference type="Proteomes" id="UP000037510">
    <property type="component" value="Unassembled WGS sequence"/>
</dbReference>
<gene>
    <name evidence="2" type="ORF">OBRU01_14194</name>
</gene>
<dbReference type="AlphaFoldDB" id="A0A0L7KUQ9"/>
<proteinExistence type="predicted"/>
<evidence type="ECO:0000256" key="1">
    <source>
        <dbReference type="SAM" id="MobiDB-lite"/>
    </source>
</evidence>
<dbReference type="STRING" id="104452.A0A0L7KUQ9"/>
<reference evidence="2 3" key="1">
    <citation type="journal article" date="2015" name="Genome Biol. Evol.">
        <title>The genome of winter moth (Operophtera brumata) provides a genomic perspective on sexual dimorphism and phenology.</title>
        <authorList>
            <person name="Derks M.F."/>
            <person name="Smit S."/>
            <person name="Salis L."/>
            <person name="Schijlen E."/>
            <person name="Bossers A."/>
            <person name="Mateman C."/>
            <person name="Pijl A.S."/>
            <person name="de Ridder D."/>
            <person name="Groenen M.A."/>
            <person name="Visser M.E."/>
            <person name="Megens H.J."/>
        </authorList>
    </citation>
    <scope>NUCLEOTIDE SEQUENCE [LARGE SCALE GENOMIC DNA]</scope>
    <source>
        <strain evidence="2">WM2013NL</strain>
        <tissue evidence="2">Head and thorax</tissue>
    </source>
</reference>
<feature type="non-terminal residue" evidence="2">
    <location>
        <position position="179"/>
    </location>
</feature>
<organism evidence="2 3">
    <name type="scientific">Operophtera brumata</name>
    <name type="common">Winter moth</name>
    <name type="synonym">Phalaena brumata</name>
    <dbReference type="NCBI Taxonomy" id="104452"/>
    <lineage>
        <taxon>Eukaryota</taxon>
        <taxon>Metazoa</taxon>
        <taxon>Ecdysozoa</taxon>
        <taxon>Arthropoda</taxon>
        <taxon>Hexapoda</taxon>
        <taxon>Insecta</taxon>
        <taxon>Pterygota</taxon>
        <taxon>Neoptera</taxon>
        <taxon>Endopterygota</taxon>
        <taxon>Lepidoptera</taxon>
        <taxon>Glossata</taxon>
        <taxon>Ditrysia</taxon>
        <taxon>Geometroidea</taxon>
        <taxon>Geometridae</taxon>
        <taxon>Larentiinae</taxon>
        <taxon>Operophtera</taxon>
    </lineage>
</organism>
<evidence type="ECO:0000313" key="2">
    <source>
        <dbReference type="EMBL" id="KOB66796.1"/>
    </source>
</evidence>
<evidence type="ECO:0000313" key="3">
    <source>
        <dbReference type="Proteomes" id="UP000037510"/>
    </source>
</evidence>
<comment type="caution">
    <text evidence="2">The sequence shown here is derived from an EMBL/GenBank/DDBJ whole genome shotgun (WGS) entry which is preliminary data.</text>
</comment>